<protein>
    <recommendedName>
        <fullName evidence="4">DUF3465 domain-containing protein</fullName>
    </recommendedName>
</protein>
<keyword evidence="1" id="KW-0812">Transmembrane</keyword>
<evidence type="ECO:0000256" key="1">
    <source>
        <dbReference type="SAM" id="Phobius"/>
    </source>
</evidence>
<reference evidence="2" key="1">
    <citation type="submission" date="2013-04" db="EMBL/GenBank/DDBJ databases">
        <title>The genome sequencing project of 58 acetic acid bacteria.</title>
        <authorList>
            <person name="Okamoto-Kainuma A."/>
            <person name="Ishikawa M."/>
            <person name="Umino S."/>
            <person name="Koizumi Y."/>
            <person name="Shiwa Y."/>
            <person name="Yoshikawa H."/>
            <person name="Matsutani M."/>
            <person name="Matsushita K."/>
        </authorList>
    </citation>
    <scope>NUCLEOTIDE SEQUENCE</scope>
    <source>
        <strain evidence="2">NRIC 0535</strain>
    </source>
</reference>
<keyword evidence="1" id="KW-1133">Transmembrane helix</keyword>
<evidence type="ECO:0008006" key="4">
    <source>
        <dbReference type="Google" id="ProtNLM"/>
    </source>
</evidence>
<name>A0ABQ0Q6A7_9PROT</name>
<feature type="transmembrane region" description="Helical" evidence="1">
    <location>
        <begin position="21"/>
        <end position="44"/>
    </location>
</feature>
<gene>
    <name evidence="2" type="ORF">AA0535_2830</name>
</gene>
<dbReference type="Proteomes" id="UP001062776">
    <property type="component" value="Unassembled WGS sequence"/>
</dbReference>
<keyword evidence="3" id="KW-1185">Reference proteome</keyword>
<organism evidence="2 3">
    <name type="scientific">Asaia krungthepensis NRIC 0535</name>
    <dbReference type="NCBI Taxonomy" id="1307925"/>
    <lineage>
        <taxon>Bacteria</taxon>
        <taxon>Pseudomonadati</taxon>
        <taxon>Pseudomonadota</taxon>
        <taxon>Alphaproteobacteria</taxon>
        <taxon>Acetobacterales</taxon>
        <taxon>Acetobacteraceae</taxon>
        <taxon>Asaia</taxon>
    </lineage>
</organism>
<accession>A0ABQ0Q6A7</accession>
<dbReference type="EMBL" id="BAPV01000061">
    <property type="protein sequence ID" value="GBQ93440.1"/>
    <property type="molecule type" value="Genomic_DNA"/>
</dbReference>
<proteinExistence type="predicted"/>
<dbReference type="RefSeq" id="WP_373319355.1">
    <property type="nucleotide sequence ID" value="NZ_BAPV01000061.1"/>
</dbReference>
<comment type="caution">
    <text evidence="2">The sequence shown here is derived from an EMBL/GenBank/DDBJ whole genome shotgun (WGS) entry which is preliminary data.</text>
</comment>
<keyword evidence="1" id="KW-0472">Membrane</keyword>
<evidence type="ECO:0000313" key="2">
    <source>
        <dbReference type="EMBL" id="GBQ93440.1"/>
    </source>
</evidence>
<evidence type="ECO:0000313" key="3">
    <source>
        <dbReference type="Proteomes" id="UP001062776"/>
    </source>
</evidence>
<sequence>MSAAPKGFPLHPIGTDIRRRTGSWVGASGLAVLGLIILAGTPYARAQTAGGAPTGLAPTQCDNQKFLSDQAGFMQTGPTRVDLPEHICGQVLSITPRSRRTRSGVHGYFILQTAPGHGIRIVSDLDRMNAPNWPWVRPGDQVDVVGRYYFDSARSQGIDWTHHGTGRHWAIPGFVQVNGTRYE</sequence>